<organism evidence="2 3">
    <name type="scientific">Vigna angularis var. angularis</name>
    <dbReference type="NCBI Taxonomy" id="157739"/>
    <lineage>
        <taxon>Eukaryota</taxon>
        <taxon>Viridiplantae</taxon>
        <taxon>Streptophyta</taxon>
        <taxon>Embryophyta</taxon>
        <taxon>Tracheophyta</taxon>
        <taxon>Spermatophyta</taxon>
        <taxon>Magnoliopsida</taxon>
        <taxon>eudicotyledons</taxon>
        <taxon>Gunneridae</taxon>
        <taxon>Pentapetalae</taxon>
        <taxon>rosids</taxon>
        <taxon>fabids</taxon>
        <taxon>Fabales</taxon>
        <taxon>Fabaceae</taxon>
        <taxon>Papilionoideae</taxon>
        <taxon>50 kb inversion clade</taxon>
        <taxon>NPAAA clade</taxon>
        <taxon>indigoferoid/millettioid clade</taxon>
        <taxon>Phaseoleae</taxon>
        <taxon>Vigna</taxon>
    </lineage>
</organism>
<keyword evidence="3" id="KW-1185">Reference proteome</keyword>
<evidence type="ECO:0000313" key="2">
    <source>
        <dbReference type="EMBL" id="BAT90093.1"/>
    </source>
</evidence>
<feature type="non-terminal residue" evidence="2">
    <location>
        <position position="1"/>
    </location>
</feature>
<accession>A0A0S3SBC0</accession>
<sequence length="105" mass="11529">TLTSNSQKEKRKMAPPSRTDTRTALLALHHSSAPLTRNHIFPFTPHSPTPLPPIPITFIPGLSGATPLFFSHSVFIITPHNSSPNQIQSPESLPIQIYLASNITR</sequence>
<proteinExistence type="predicted"/>
<protein>
    <submittedName>
        <fullName evidence="2">Uncharacterized protein</fullName>
    </submittedName>
</protein>
<name>A0A0S3SBC0_PHAAN</name>
<gene>
    <name evidence="2" type="primary">Vigan.06G126800</name>
    <name evidence="2" type="ORF">VIGAN_06126800</name>
</gene>
<dbReference type="EMBL" id="AP015039">
    <property type="protein sequence ID" value="BAT90093.1"/>
    <property type="molecule type" value="Genomic_DNA"/>
</dbReference>
<evidence type="ECO:0000256" key="1">
    <source>
        <dbReference type="SAM" id="MobiDB-lite"/>
    </source>
</evidence>
<reference evidence="2 3" key="1">
    <citation type="journal article" date="2015" name="Sci. Rep.">
        <title>The power of single molecule real-time sequencing technology in the de novo assembly of a eukaryotic genome.</title>
        <authorList>
            <person name="Sakai H."/>
            <person name="Naito K."/>
            <person name="Ogiso-Tanaka E."/>
            <person name="Takahashi Y."/>
            <person name="Iseki K."/>
            <person name="Muto C."/>
            <person name="Satou K."/>
            <person name="Teruya K."/>
            <person name="Shiroma A."/>
            <person name="Shimoji M."/>
            <person name="Hirano T."/>
            <person name="Itoh T."/>
            <person name="Kaga A."/>
            <person name="Tomooka N."/>
        </authorList>
    </citation>
    <scope>NUCLEOTIDE SEQUENCE [LARGE SCALE GENOMIC DNA]</scope>
    <source>
        <strain evidence="3">cv. Shumari</strain>
    </source>
</reference>
<evidence type="ECO:0000313" key="3">
    <source>
        <dbReference type="Proteomes" id="UP000291084"/>
    </source>
</evidence>
<dbReference type="AlphaFoldDB" id="A0A0S3SBC0"/>
<feature type="region of interest" description="Disordered" evidence="1">
    <location>
        <begin position="1"/>
        <end position="20"/>
    </location>
</feature>
<dbReference type="Proteomes" id="UP000291084">
    <property type="component" value="Chromosome 6"/>
</dbReference>